<evidence type="ECO:0000313" key="2">
    <source>
        <dbReference type="Proteomes" id="UP000215506"/>
    </source>
</evidence>
<comment type="caution">
    <text evidence="1">The sequence shown here is derived from an EMBL/GenBank/DDBJ whole genome shotgun (WGS) entry which is preliminary data.</text>
</comment>
<dbReference type="Proteomes" id="UP000215506">
    <property type="component" value="Unassembled WGS sequence"/>
</dbReference>
<gene>
    <name evidence="1" type="ORF">B7C42_07215</name>
</gene>
<organism evidence="1 2">
    <name type="scientific">Nocardia cerradoensis</name>
    <dbReference type="NCBI Taxonomy" id="85688"/>
    <lineage>
        <taxon>Bacteria</taxon>
        <taxon>Bacillati</taxon>
        <taxon>Actinomycetota</taxon>
        <taxon>Actinomycetes</taxon>
        <taxon>Mycobacteriales</taxon>
        <taxon>Nocardiaceae</taxon>
        <taxon>Nocardia</taxon>
    </lineage>
</organism>
<sequence>MQREHEEAMRAEFAEKVALERTMFNAGVTDAEFDRMSRRSNDIDNRWASGPHAEHWAFLGDAHHDWQHNPETMERFRADIAHNLATDGHVGLSDVQVRSLEQARTLTQQQSQQAERPVRER</sequence>
<reference evidence="1 2" key="1">
    <citation type="submission" date="2017-07" db="EMBL/GenBank/DDBJ databases">
        <title>First draft Genome Sequence of Nocardia cerradoensis isolated from human infection.</title>
        <authorList>
            <person name="Carrasco G."/>
        </authorList>
    </citation>
    <scope>NUCLEOTIDE SEQUENCE [LARGE SCALE GENOMIC DNA]</scope>
    <source>
        <strain evidence="1 2">CNM20130759</strain>
    </source>
</reference>
<proteinExistence type="predicted"/>
<dbReference type="RefSeq" id="WP_039782249.1">
    <property type="nucleotide sequence ID" value="NZ_JAAXOR010000008.1"/>
</dbReference>
<accession>A0A231GVP5</accession>
<name>A0A231GVP5_9NOCA</name>
<protein>
    <submittedName>
        <fullName evidence="1">Uncharacterized protein</fullName>
    </submittedName>
</protein>
<keyword evidence="2" id="KW-1185">Reference proteome</keyword>
<evidence type="ECO:0000313" key="1">
    <source>
        <dbReference type="EMBL" id="OXR40658.1"/>
    </source>
</evidence>
<dbReference type="AlphaFoldDB" id="A0A231GVP5"/>
<dbReference type="EMBL" id="NGAF01000028">
    <property type="protein sequence ID" value="OXR40658.1"/>
    <property type="molecule type" value="Genomic_DNA"/>
</dbReference>